<name>A0AAW2FBH3_9HYME</name>
<organism evidence="2 3">
    <name type="scientific">Cardiocondyla obscurior</name>
    <dbReference type="NCBI Taxonomy" id="286306"/>
    <lineage>
        <taxon>Eukaryota</taxon>
        <taxon>Metazoa</taxon>
        <taxon>Ecdysozoa</taxon>
        <taxon>Arthropoda</taxon>
        <taxon>Hexapoda</taxon>
        <taxon>Insecta</taxon>
        <taxon>Pterygota</taxon>
        <taxon>Neoptera</taxon>
        <taxon>Endopterygota</taxon>
        <taxon>Hymenoptera</taxon>
        <taxon>Apocrita</taxon>
        <taxon>Aculeata</taxon>
        <taxon>Formicoidea</taxon>
        <taxon>Formicidae</taxon>
        <taxon>Myrmicinae</taxon>
        <taxon>Cardiocondyla</taxon>
    </lineage>
</organism>
<dbReference type="Proteomes" id="UP001430953">
    <property type="component" value="Unassembled WGS sequence"/>
</dbReference>
<proteinExistence type="predicted"/>
<reference evidence="2 3" key="1">
    <citation type="submission" date="2023-03" db="EMBL/GenBank/DDBJ databases">
        <title>High recombination rates correlate with genetic variation in Cardiocondyla obscurior ants.</title>
        <authorList>
            <person name="Errbii M."/>
        </authorList>
    </citation>
    <scope>NUCLEOTIDE SEQUENCE [LARGE SCALE GENOMIC DNA]</scope>
    <source>
        <strain evidence="2">Alpha-2009</strain>
        <tissue evidence="2">Whole body</tissue>
    </source>
</reference>
<keyword evidence="1" id="KW-0472">Membrane</keyword>
<sequence length="83" mass="9723">MVSGSGSHKTKIRTVSPPAKIILQKRKMKKVLEQFREQEIFFFSSRNIIICIVSYVYRKSLKKHYRRLRRAACNIELPSGHTS</sequence>
<comment type="caution">
    <text evidence="2">The sequence shown here is derived from an EMBL/GenBank/DDBJ whole genome shotgun (WGS) entry which is preliminary data.</text>
</comment>
<keyword evidence="3" id="KW-1185">Reference proteome</keyword>
<keyword evidence="1" id="KW-1133">Transmembrane helix</keyword>
<evidence type="ECO:0000313" key="3">
    <source>
        <dbReference type="Proteomes" id="UP001430953"/>
    </source>
</evidence>
<dbReference type="AlphaFoldDB" id="A0AAW2FBH3"/>
<accession>A0AAW2FBH3</accession>
<feature type="transmembrane region" description="Helical" evidence="1">
    <location>
        <begin position="40"/>
        <end position="57"/>
    </location>
</feature>
<keyword evidence="1" id="KW-0812">Transmembrane</keyword>
<protein>
    <submittedName>
        <fullName evidence="2">Uncharacterized protein</fullName>
    </submittedName>
</protein>
<dbReference type="EMBL" id="JADYXP020000013">
    <property type="protein sequence ID" value="KAL0111869.1"/>
    <property type="molecule type" value="Genomic_DNA"/>
</dbReference>
<gene>
    <name evidence="2" type="ORF">PUN28_013221</name>
</gene>
<evidence type="ECO:0000313" key="2">
    <source>
        <dbReference type="EMBL" id="KAL0111869.1"/>
    </source>
</evidence>
<evidence type="ECO:0000256" key="1">
    <source>
        <dbReference type="SAM" id="Phobius"/>
    </source>
</evidence>